<name>A0AAD6ZC86_9AGAR</name>
<reference evidence="1" key="1">
    <citation type="submission" date="2023-03" db="EMBL/GenBank/DDBJ databases">
        <title>Massive genome expansion in bonnet fungi (Mycena s.s.) driven by repeated elements and novel gene families across ecological guilds.</title>
        <authorList>
            <consortium name="Lawrence Berkeley National Laboratory"/>
            <person name="Harder C.B."/>
            <person name="Miyauchi S."/>
            <person name="Viragh M."/>
            <person name="Kuo A."/>
            <person name="Thoen E."/>
            <person name="Andreopoulos B."/>
            <person name="Lu D."/>
            <person name="Skrede I."/>
            <person name="Drula E."/>
            <person name="Henrissat B."/>
            <person name="Morin E."/>
            <person name="Kohler A."/>
            <person name="Barry K."/>
            <person name="LaButti K."/>
            <person name="Morin E."/>
            <person name="Salamov A."/>
            <person name="Lipzen A."/>
            <person name="Mereny Z."/>
            <person name="Hegedus B."/>
            <person name="Baldrian P."/>
            <person name="Stursova M."/>
            <person name="Weitz H."/>
            <person name="Taylor A."/>
            <person name="Grigoriev I.V."/>
            <person name="Nagy L.G."/>
            <person name="Martin F."/>
            <person name="Kauserud H."/>
        </authorList>
    </citation>
    <scope>NUCLEOTIDE SEQUENCE</scope>
    <source>
        <strain evidence="1">CBHHK002</strain>
    </source>
</reference>
<feature type="non-terminal residue" evidence="1">
    <location>
        <position position="1"/>
    </location>
</feature>
<comment type="caution">
    <text evidence="1">The sequence shown here is derived from an EMBL/GenBank/DDBJ whole genome shotgun (WGS) entry which is preliminary data.</text>
</comment>
<protein>
    <submittedName>
        <fullName evidence="1">Uncharacterized protein</fullName>
    </submittedName>
</protein>
<dbReference type="Proteomes" id="UP001218218">
    <property type="component" value="Unassembled WGS sequence"/>
</dbReference>
<accession>A0AAD6ZC86</accession>
<dbReference type="AlphaFoldDB" id="A0AAD6ZC86"/>
<sequence length="96" mass="10469">PPGYLFLCPLTEIQTELPGLPACTAYWSRDPSGAECLSAEEAKDEGFPDIDCCMWAVGGSWDAGVYTGIRQFHEAKGFDPYSQEVATELGCPLYQV</sequence>
<dbReference type="EMBL" id="JARIHO010000061">
    <property type="protein sequence ID" value="KAJ7315595.1"/>
    <property type="molecule type" value="Genomic_DNA"/>
</dbReference>
<evidence type="ECO:0000313" key="1">
    <source>
        <dbReference type="EMBL" id="KAJ7315595.1"/>
    </source>
</evidence>
<evidence type="ECO:0000313" key="2">
    <source>
        <dbReference type="Proteomes" id="UP001218218"/>
    </source>
</evidence>
<proteinExistence type="predicted"/>
<organism evidence="1 2">
    <name type="scientific">Mycena albidolilacea</name>
    <dbReference type="NCBI Taxonomy" id="1033008"/>
    <lineage>
        <taxon>Eukaryota</taxon>
        <taxon>Fungi</taxon>
        <taxon>Dikarya</taxon>
        <taxon>Basidiomycota</taxon>
        <taxon>Agaricomycotina</taxon>
        <taxon>Agaricomycetes</taxon>
        <taxon>Agaricomycetidae</taxon>
        <taxon>Agaricales</taxon>
        <taxon>Marasmiineae</taxon>
        <taxon>Mycenaceae</taxon>
        <taxon>Mycena</taxon>
    </lineage>
</organism>
<gene>
    <name evidence="1" type="ORF">DFH08DRAFT_1039801</name>
</gene>
<keyword evidence="2" id="KW-1185">Reference proteome</keyword>
<feature type="non-terminal residue" evidence="1">
    <location>
        <position position="96"/>
    </location>
</feature>